<comment type="caution">
    <text evidence="15">The sequence shown here is derived from an EMBL/GenBank/DDBJ whole genome shotgun (WGS) entry which is preliminary data.</text>
</comment>
<comment type="catalytic activity">
    <reaction evidence="10">
        <text>gamma-L-glutamyl-L-cysteine + glycine + ATP = glutathione + ADP + phosphate + H(+)</text>
        <dbReference type="Rhea" id="RHEA:13557"/>
        <dbReference type="ChEBI" id="CHEBI:15378"/>
        <dbReference type="ChEBI" id="CHEBI:30616"/>
        <dbReference type="ChEBI" id="CHEBI:43474"/>
        <dbReference type="ChEBI" id="CHEBI:57305"/>
        <dbReference type="ChEBI" id="CHEBI:57925"/>
        <dbReference type="ChEBI" id="CHEBI:58173"/>
        <dbReference type="ChEBI" id="CHEBI:456216"/>
        <dbReference type="EC" id="6.3.2.3"/>
    </reaction>
</comment>
<feature type="binding site" evidence="11">
    <location>
        <begin position="429"/>
        <end position="432"/>
    </location>
    <ligand>
        <name>ATP</name>
        <dbReference type="ChEBI" id="CHEBI:30616"/>
    </ligand>
</feature>
<dbReference type="Gene3D" id="3.30.1490.50">
    <property type="match status" value="1"/>
</dbReference>
<dbReference type="EC" id="6.3.2.3" evidence="10"/>
<dbReference type="AlphaFoldDB" id="A0A2A9PI87"/>
<dbReference type="InterPro" id="IPR014042">
    <property type="entry name" value="Glutathione_synthase_a-hlx"/>
</dbReference>
<keyword evidence="7 10" id="KW-0547">Nucleotide-binding</keyword>
<evidence type="ECO:0000256" key="6">
    <source>
        <dbReference type="ARBA" id="ARBA00022723"/>
    </source>
</evidence>
<keyword evidence="16" id="KW-1185">Reference proteome</keyword>
<gene>
    <name evidence="15" type="ORF">XA68_10656</name>
</gene>
<evidence type="ECO:0000256" key="11">
    <source>
        <dbReference type="PIRSR" id="PIRSR001558-1"/>
    </source>
</evidence>
<dbReference type="InterPro" id="IPR016185">
    <property type="entry name" value="PreATP-grasp_dom_sf"/>
</dbReference>
<feature type="binding site" evidence="11">
    <location>
        <position position="482"/>
    </location>
    <ligand>
        <name>substrate</name>
    </ligand>
</feature>
<feature type="domain" description="Glutathione synthase substrate-binding" evidence="14">
    <location>
        <begin position="221"/>
        <end position="332"/>
    </location>
</feature>
<comment type="pathway">
    <text evidence="1 10">Sulfur metabolism; glutathione biosynthesis; glutathione from L-cysteine and L-glutamate: step 2/2.</text>
</comment>
<feature type="binding site" evidence="11">
    <location>
        <position position="129"/>
    </location>
    <ligand>
        <name>substrate</name>
    </ligand>
</feature>
<keyword evidence="5 10" id="KW-0317">Glutathione biosynthesis</keyword>
<comment type="subunit">
    <text evidence="3">Homodimer.</text>
</comment>
<evidence type="ECO:0000313" key="15">
    <source>
        <dbReference type="EMBL" id="PFH60600.1"/>
    </source>
</evidence>
<dbReference type="Gene3D" id="1.10.1080.10">
    <property type="entry name" value="Glutathione Synthetase, Chain A, domain 3"/>
    <property type="match status" value="1"/>
</dbReference>
<name>A0A2A9PI87_OPHUN</name>
<dbReference type="Gene3D" id="3.40.50.1760">
    <property type="entry name" value="Glutathione synthase, substrate-binding domain superfamily, eukaryotic"/>
    <property type="match status" value="1"/>
</dbReference>
<dbReference type="Gene3D" id="3.30.470.20">
    <property type="entry name" value="ATP-grasp fold, B domain"/>
    <property type="match status" value="1"/>
</dbReference>
<dbReference type="UniPathway" id="UPA00142">
    <property type="reaction ID" value="UER00210"/>
</dbReference>
<evidence type="ECO:0000256" key="3">
    <source>
        <dbReference type="ARBA" id="ARBA00011738"/>
    </source>
</evidence>
<feature type="binding site" evidence="11">
    <location>
        <position position="335"/>
    </location>
    <ligand>
        <name>ATP</name>
        <dbReference type="ChEBI" id="CHEBI:30616"/>
    </ligand>
</feature>
<dbReference type="Pfam" id="PF03917">
    <property type="entry name" value="GSH_synth_ATP"/>
    <property type="match status" value="1"/>
</dbReference>
<dbReference type="PANTHER" id="PTHR11130">
    <property type="entry name" value="GLUTATHIONE SYNTHETASE"/>
    <property type="match status" value="1"/>
</dbReference>
<dbReference type="Gene3D" id="3.30.1490.80">
    <property type="match status" value="1"/>
</dbReference>
<dbReference type="FunFam" id="3.40.50.1760:FF:000001">
    <property type="entry name" value="Glutathione synthetase"/>
    <property type="match status" value="1"/>
</dbReference>
<accession>A0A2A9PI87</accession>
<evidence type="ECO:0000256" key="12">
    <source>
        <dbReference type="PIRSR" id="PIRSR001558-2"/>
    </source>
</evidence>
<proteinExistence type="inferred from homology"/>
<dbReference type="InterPro" id="IPR037013">
    <property type="entry name" value="GSH-S_sub-bd_sf"/>
</dbReference>
<protein>
    <recommendedName>
        <fullName evidence="10">Glutathione synthetase</fullName>
        <shortName evidence="10">GSH-S</shortName>
        <ecNumber evidence="10">6.3.2.3</ecNumber>
    </recommendedName>
</protein>
<evidence type="ECO:0000256" key="9">
    <source>
        <dbReference type="ARBA" id="ARBA00022842"/>
    </source>
</evidence>
<dbReference type="SUPFAM" id="SSF56059">
    <property type="entry name" value="Glutathione synthetase ATP-binding domain-like"/>
    <property type="match status" value="1"/>
</dbReference>
<dbReference type="InterPro" id="IPR005615">
    <property type="entry name" value="Glutathione_synthase"/>
</dbReference>
<feature type="binding site" evidence="11">
    <location>
        <position position="237"/>
    </location>
    <ligand>
        <name>substrate</name>
    </ligand>
</feature>
<dbReference type="InterPro" id="IPR004887">
    <property type="entry name" value="GSH_synth_subst-bd"/>
</dbReference>
<feature type="binding site" evidence="12">
    <location>
        <position position="400"/>
    </location>
    <ligand>
        <name>Mg(2+)</name>
        <dbReference type="ChEBI" id="CHEBI:18420"/>
    </ligand>
</feature>
<dbReference type="STRING" id="268505.A0A2A9PI87"/>
<dbReference type="OrthoDB" id="2020073at2759"/>
<evidence type="ECO:0000259" key="14">
    <source>
        <dbReference type="Pfam" id="PF03199"/>
    </source>
</evidence>
<feature type="binding site" evidence="12">
    <location>
        <position position="153"/>
    </location>
    <ligand>
        <name>Mg(2+)</name>
        <dbReference type="ChEBI" id="CHEBI:18420"/>
    </ligand>
</feature>
<evidence type="ECO:0000256" key="2">
    <source>
        <dbReference type="ARBA" id="ARBA00010385"/>
    </source>
</evidence>
<evidence type="ECO:0000256" key="1">
    <source>
        <dbReference type="ARBA" id="ARBA00004965"/>
    </source>
</evidence>
<comment type="cofactor">
    <cofactor evidence="10 12">
        <name>Mg(2+)</name>
        <dbReference type="ChEBI" id="CHEBI:18420"/>
    </cofactor>
    <text evidence="10 12">Binds 1 Mg(2+) ion per subunit.</text>
</comment>
<dbReference type="SUPFAM" id="SSF52440">
    <property type="entry name" value="PreATP-grasp domain"/>
    <property type="match status" value="1"/>
</dbReference>
<evidence type="ECO:0000256" key="5">
    <source>
        <dbReference type="ARBA" id="ARBA00022684"/>
    </source>
</evidence>
<dbReference type="GO" id="GO:0005829">
    <property type="term" value="C:cytosol"/>
    <property type="evidence" value="ECO:0007669"/>
    <property type="project" value="TreeGrafter"/>
</dbReference>
<feature type="binding site" evidence="13">
    <location>
        <begin position="296"/>
        <end position="299"/>
    </location>
    <ligand>
        <name>substrate</name>
    </ligand>
</feature>
<feature type="binding site" evidence="11">
    <location>
        <position position="151"/>
    </location>
    <ligand>
        <name>ATP</name>
        <dbReference type="ChEBI" id="CHEBI:30616"/>
    </ligand>
</feature>
<dbReference type="FunFam" id="3.30.1490.50:FF:000002">
    <property type="entry name" value="Glutathione synthetase"/>
    <property type="match status" value="1"/>
</dbReference>
<reference evidence="15 16" key="2">
    <citation type="journal article" date="2017" name="Sci. Rep.">
        <title>Ant-infecting Ophiocordyceps genomes reveal a high diversity of potential behavioral manipulation genes and a possible major role for enterotoxins.</title>
        <authorList>
            <person name="de Bekker C."/>
            <person name="Ohm R.A."/>
            <person name="Evans H.C."/>
            <person name="Brachmann A."/>
            <person name="Hughes D.P."/>
        </authorList>
    </citation>
    <scope>NUCLEOTIDE SEQUENCE [LARGE SCALE GENOMIC DNA]</scope>
    <source>
        <strain evidence="15 16">SC16a</strain>
    </source>
</reference>
<feature type="binding site" evidence="13">
    <location>
        <begin position="155"/>
        <end position="158"/>
    </location>
    <ligand>
        <name>substrate</name>
    </ligand>
</feature>
<sequence>MSPTFPPSLSGAEHESLVRAVTDWSIANGLVVRPPPGLVTAEAAAETAAVCAPVTLFPSPFPRECFEQAKAVQKTYNKLYVSVSRDEDFLADMVKQVMDGDDFIRNLWQIHVRVKQEGYTQPISLGLFRSDYMVHQDDSTTPPTLQAKQVEFNTIAASFGGLAHRTSLLHEYLAATEYPFLRQPIAAGSLALPENETIRGLAAGILAAHRAYSTSELGHATCVLFVVQDGERNVFDQRHLEYGVQAASSPAIPVFRLAFADIMIHTSVADTPRRQLLYRHPRDPSTVWEVAVVYMRAGYSPGDYPDQGAWNARHHLERSCAIKCPSVLTQLAGAKKVQQVLATPSVLASFMDGDSAAAAQLQKTFTNIFPMDTSAAGLEARRRALDPQLCKMYVLKPQREGGGNNTYRGAVPGFLKSIPEEHWVSFILMELITPPPVSNLILRNGIVEQGHVICELGIYGACLWNQRSGELLMNKDTGYLLRTKGSGSEEGGVAAGFGCMDSCELV</sequence>
<feature type="binding site" evidence="13">
    <location>
        <begin position="493"/>
        <end position="494"/>
    </location>
    <ligand>
        <name>substrate</name>
    </ligand>
</feature>
<dbReference type="GO" id="GO:0004363">
    <property type="term" value="F:glutathione synthase activity"/>
    <property type="evidence" value="ECO:0007669"/>
    <property type="project" value="UniProtKB-UniRule"/>
</dbReference>
<feature type="binding site" evidence="12">
    <location>
        <position position="151"/>
    </location>
    <ligand>
        <name>Mg(2+)</name>
        <dbReference type="ChEBI" id="CHEBI:18420"/>
    </ligand>
</feature>
<comment type="similarity">
    <text evidence="2 10">Belongs to the eukaryotic GSH synthase family.</text>
</comment>
<dbReference type="InterPro" id="IPR014709">
    <property type="entry name" value="Glutathione_synthase_C_euk"/>
</dbReference>
<reference evidence="15 16" key="1">
    <citation type="journal article" date="2015" name="BMC Genomics">
        <title>Gene expression during zombie ant biting behavior reflects the complexity underlying fungal parasitic behavioral manipulation.</title>
        <authorList>
            <person name="de Bekker C."/>
            <person name="Ohm R.A."/>
            <person name="Loreto R.G."/>
            <person name="Sebastian A."/>
            <person name="Albert I."/>
            <person name="Merrow M."/>
            <person name="Brachmann A."/>
            <person name="Hughes D.P."/>
        </authorList>
    </citation>
    <scope>NUCLEOTIDE SEQUENCE [LARGE SCALE GENOMIC DNA]</scope>
    <source>
        <strain evidence="15 16">SC16a</strain>
    </source>
</reference>
<dbReference type="PIRSF" id="PIRSF001558">
    <property type="entry name" value="GSHase"/>
    <property type="match status" value="1"/>
</dbReference>
<keyword evidence="9 10" id="KW-0460">Magnesium</keyword>
<feature type="binding site" evidence="11">
    <location>
        <position position="484"/>
    </location>
    <ligand>
        <name>ATP</name>
        <dbReference type="ChEBI" id="CHEBI:30616"/>
    </ligand>
</feature>
<dbReference type="Proteomes" id="UP000037136">
    <property type="component" value="Unassembled WGS sequence"/>
</dbReference>
<feature type="binding site" evidence="11">
    <location>
        <position position="455"/>
    </location>
    <ligand>
        <name>ATP</name>
        <dbReference type="ChEBI" id="CHEBI:30616"/>
    </ligand>
</feature>
<evidence type="ECO:0000256" key="8">
    <source>
        <dbReference type="ARBA" id="ARBA00022840"/>
    </source>
</evidence>
<evidence type="ECO:0000256" key="10">
    <source>
        <dbReference type="PIRNR" id="PIRNR001558"/>
    </source>
</evidence>
<feature type="binding site" evidence="11">
    <location>
        <position position="490"/>
    </location>
    <ligand>
        <name>ATP</name>
        <dbReference type="ChEBI" id="CHEBI:30616"/>
    </ligand>
</feature>
<dbReference type="InterPro" id="IPR014049">
    <property type="entry name" value="Glutathione_synthase_N_euk"/>
</dbReference>
<organism evidence="15 16">
    <name type="scientific">Ophiocordyceps unilateralis</name>
    <name type="common">Zombie-ant fungus</name>
    <name type="synonym">Torrubia unilateralis</name>
    <dbReference type="NCBI Taxonomy" id="268505"/>
    <lineage>
        <taxon>Eukaryota</taxon>
        <taxon>Fungi</taxon>
        <taxon>Dikarya</taxon>
        <taxon>Ascomycota</taxon>
        <taxon>Pezizomycotina</taxon>
        <taxon>Sordariomycetes</taxon>
        <taxon>Hypocreomycetidae</taxon>
        <taxon>Hypocreales</taxon>
        <taxon>Ophiocordycipitaceae</taxon>
        <taxon>Ophiocordyceps</taxon>
    </lineage>
</organism>
<dbReference type="GO" id="GO:0000287">
    <property type="term" value="F:magnesium ion binding"/>
    <property type="evidence" value="ECO:0007669"/>
    <property type="project" value="UniProtKB-UniRule"/>
</dbReference>
<dbReference type="EMBL" id="LAZP02000118">
    <property type="protein sequence ID" value="PFH60600.1"/>
    <property type="molecule type" value="Genomic_DNA"/>
</dbReference>
<keyword evidence="6 10" id="KW-0479">Metal-binding</keyword>
<evidence type="ECO:0000313" key="16">
    <source>
        <dbReference type="Proteomes" id="UP000037136"/>
    </source>
</evidence>
<dbReference type="GO" id="GO:0043295">
    <property type="term" value="F:glutathione binding"/>
    <property type="evidence" value="ECO:0007669"/>
    <property type="project" value="UniProtKB-UniRule"/>
</dbReference>
<dbReference type="PANTHER" id="PTHR11130:SF0">
    <property type="entry name" value="GLUTATHIONE SYNTHETASE"/>
    <property type="match status" value="1"/>
</dbReference>
<dbReference type="NCBIfam" id="TIGR01986">
    <property type="entry name" value="glut_syn_euk"/>
    <property type="match status" value="1"/>
</dbReference>
<evidence type="ECO:0000256" key="4">
    <source>
        <dbReference type="ARBA" id="ARBA00022598"/>
    </source>
</evidence>
<dbReference type="Pfam" id="PF03199">
    <property type="entry name" value="GSH_synthase"/>
    <property type="match status" value="1"/>
</dbReference>
<evidence type="ECO:0000256" key="7">
    <source>
        <dbReference type="ARBA" id="ARBA00022741"/>
    </source>
</evidence>
<keyword evidence="8 10" id="KW-0067">ATP-binding</keyword>
<evidence type="ECO:0000256" key="13">
    <source>
        <dbReference type="PIRSR" id="PIRSR001558-3"/>
    </source>
</evidence>
<dbReference type="GO" id="GO:0005524">
    <property type="term" value="F:ATP binding"/>
    <property type="evidence" value="ECO:0007669"/>
    <property type="project" value="UniProtKB-UniRule"/>
</dbReference>
<feature type="binding site" evidence="13">
    <location>
        <begin position="231"/>
        <end position="233"/>
    </location>
    <ligand>
        <name>substrate</name>
    </ligand>
</feature>
<keyword evidence="4 10" id="KW-0436">Ligase</keyword>
<feature type="binding site" evidence="11">
    <location>
        <begin position="396"/>
        <end position="405"/>
    </location>
    <ligand>
        <name>ATP</name>
        <dbReference type="ChEBI" id="CHEBI:30616"/>
    </ligand>
</feature>
<feature type="binding site" evidence="11">
    <location>
        <position position="407"/>
    </location>
    <ligand>
        <name>ATP</name>
        <dbReference type="ChEBI" id="CHEBI:30616"/>
    </ligand>
</feature>